<name>K3X1L1_GLOUD</name>
<evidence type="ECO:0000256" key="1">
    <source>
        <dbReference type="ARBA" id="ARBA00007099"/>
    </source>
</evidence>
<keyword evidence="3" id="KW-1185">Reference proteome</keyword>
<proteinExistence type="inferred from homology"/>
<accession>K3X1L1</accession>
<dbReference type="HOGENOM" id="CLU_046339_0_0_1"/>
<sequence>MKGGQQAPSALRVVVADDHHHVLPEIHAAIRRRLVPFQGVHVLHFDAHPDLSFPRSVDPALVFEPHALYDALDESVSGIAEFLLPLVYAGHVNQLMWIKPQWATQRLCVSLPLLHFIEEDAYAAVDAMASETIKPWDFFITELPDRLPSVSTHAPSSAIVDGHDVLAQLQRKPAQAYILDIDLDYFSTWNPFRKDLEQRVGAATANIVAQVFTALRYRDMGNGMSIAARSQDRRSFVAALGQLEDQKATQANDPSVFDPSSLVYQSILNTLTPLYRDGVDAPDLLTKFMNLMGTLDHDARQLVWWAGPNLDLPHHMSSNDEIERMVAALRDFLVDIATTNGKSAHPPSLVTIAKSTGDEYLPPHQLEFVQSRVLRCLRDVFGDLDVEFVAYEDVQDAEDNANEE</sequence>
<dbReference type="AlphaFoldDB" id="K3X1L1"/>
<protein>
    <submittedName>
        <fullName evidence="2">Uncharacterized protein</fullName>
    </submittedName>
</protein>
<comment type="similarity">
    <text evidence="1">Belongs to the UPF0489 family.</text>
</comment>
<evidence type="ECO:0000313" key="2">
    <source>
        <dbReference type="EnsemblProtists" id="PYU1_T011110"/>
    </source>
</evidence>
<evidence type="ECO:0000313" key="3">
    <source>
        <dbReference type="Proteomes" id="UP000019132"/>
    </source>
</evidence>
<reference evidence="3" key="1">
    <citation type="journal article" date="2010" name="Genome Biol.">
        <title>Genome sequence of the necrotrophic plant pathogen Pythium ultimum reveals original pathogenicity mechanisms and effector repertoire.</title>
        <authorList>
            <person name="Levesque C.A."/>
            <person name="Brouwer H."/>
            <person name="Cano L."/>
            <person name="Hamilton J.P."/>
            <person name="Holt C."/>
            <person name="Huitema E."/>
            <person name="Raffaele S."/>
            <person name="Robideau G.P."/>
            <person name="Thines M."/>
            <person name="Win J."/>
            <person name="Zerillo M.M."/>
            <person name="Beakes G.W."/>
            <person name="Boore J.L."/>
            <person name="Busam D."/>
            <person name="Dumas B."/>
            <person name="Ferriera S."/>
            <person name="Fuerstenberg S.I."/>
            <person name="Gachon C.M."/>
            <person name="Gaulin E."/>
            <person name="Govers F."/>
            <person name="Grenville-Briggs L."/>
            <person name="Horner N."/>
            <person name="Hostetler J."/>
            <person name="Jiang R.H."/>
            <person name="Johnson J."/>
            <person name="Krajaejun T."/>
            <person name="Lin H."/>
            <person name="Meijer H.J."/>
            <person name="Moore B."/>
            <person name="Morris P."/>
            <person name="Phuntmart V."/>
            <person name="Puiu D."/>
            <person name="Shetty J."/>
            <person name="Stajich J.E."/>
            <person name="Tripathy S."/>
            <person name="Wawra S."/>
            <person name="van West P."/>
            <person name="Whitty B.R."/>
            <person name="Coutinho P.M."/>
            <person name="Henrissat B."/>
            <person name="Martin F."/>
            <person name="Thomas P.D."/>
            <person name="Tyler B.M."/>
            <person name="De Vries R.P."/>
            <person name="Kamoun S."/>
            <person name="Yandell M."/>
            <person name="Tisserat N."/>
            <person name="Buell C.R."/>
        </authorList>
    </citation>
    <scope>NUCLEOTIDE SEQUENCE</scope>
    <source>
        <strain evidence="3">DAOM:BR144</strain>
    </source>
</reference>
<dbReference type="Pfam" id="PF12640">
    <property type="entry name" value="UPF0489"/>
    <property type="match status" value="1"/>
</dbReference>
<dbReference type="InParanoid" id="K3X1L1"/>
<dbReference type="PANTHER" id="PTHR13225">
    <property type="entry name" value="MISEXPRESSION SUPPRESSOR OF RAS 6"/>
    <property type="match status" value="1"/>
</dbReference>
<dbReference type="EnsemblProtists" id="PYU1_T011110">
    <property type="protein sequence ID" value="PYU1_T011110"/>
    <property type="gene ID" value="PYU1_G011086"/>
</dbReference>
<dbReference type="eggNOG" id="ENOG502QW2U">
    <property type="taxonomic scope" value="Eukaryota"/>
</dbReference>
<dbReference type="STRING" id="431595.K3X1L1"/>
<reference evidence="3" key="2">
    <citation type="submission" date="2010-04" db="EMBL/GenBank/DDBJ databases">
        <authorList>
            <person name="Buell R."/>
            <person name="Hamilton J."/>
            <person name="Hostetler J."/>
        </authorList>
    </citation>
    <scope>NUCLEOTIDE SEQUENCE [LARGE SCALE GENOMIC DNA]</scope>
    <source>
        <strain evidence="3">DAOM:BR144</strain>
    </source>
</reference>
<dbReference type="EMBL" id="GL376606">
    <property type="status" value="NOT_ANNOTATED_CDS"/>
    <property type="molecule type" value="Genomic_DNA"/>
</dbReference>
<organism evidence="2 3">
    <name type="scientific">Globisporangium ultimum (strain ATCC 200006 / CBS 805.95 / DAOM BR144)</name>
    <name type="common">Pythium ultimum</name>
    <dbReference type="NCBI Taxonomy" id="431595"/>
    <lineage>
        <taxon>Eukaryota</taxon>
        <taxon>Sar</taxon>
        <taxon>Stramenopiles</taxon>
        <taxon>Oomycota</taxon>
        <taxon>Peronosporomycetes</taxon>
        <taxon>Pythiales</taxon>
        <taxon>Pythiaceae</taxon>
        <taxon>Globisporangium</taxon>
    </lineage>
</organism>
<dbReference type="VEuPathDB" id="FungiDB:PYU1_G011086"/>
<dbReference type="Proteomes" id="UP000019132">
    <property type="component" value="Unassembled WGS sequence"/>
</dbReference>
<reference evidence="2" key="3">
    <citation type="submission" date="2015-02" db="UniProtKB">
        <authorList>
            <consortium name="EnsemblProtists"/>
        </authorList>
    </citation>
    <scope>IDENTIFICATION</scope>
    <source>
        <strain evidence="2">DAOM BR144</strain>
    </source>
</reference>
<dbReference type="InterPro" id="IPR024131">
    <property type="entry name" value="UPF0489"/>
</dbReference>
<dbReference type="OMA" id="RIFWHLE"/>
<dbReference type="PANTHER" id="PTHR13225:SF3">
    <property type="entry name" value="UPF0489 PROTEIN C5ORF22"/>
    <property type="match status" value="1"/>
</dbReference>